<name>A0A532V8I6_UNCT6</name>
<dbReference type="Proteomes" id="UP000317778">
    <property type="component" value="Unassembled WGS sequence"/>
</dbReference>
<dbReference type="InterPro" id="IPR016181">
    <property type="entry name" value="Acyl_CoA_acyltransferase"/>
</dbReference>
<sequence>MEEGSAMIKLREATFKDRDGILRIASATWEGWDYVPLYLDEWIKEGGLYVAEIEGEIVGITKTTELSPGEIWLEAIRVAEEHRRKGLGREIAEEQLRLALAASPKSIRLSTADVNTASLAIIHHLGFQEYVVFDYFEQREPLGTLRKVELDEKEFLAGAEVTEKAWALVRSSEEFVASKGLLPHTWKFRNFTEELFRSLLEDGLVYVTPEVGGVLVLMRNRYTPESREIAFLEGDERSLEILSKLAQAKLASLPDGVRFLAFAASKRKHKILQHLGMKFHERVKKVYVFDYPLDKK</sequence>
<organism evidence="2 3">
    <name type="scientific">candidate division TA06 bacterium B3_TA06</name>
    <dbReference type="NCBI Taxonomy" id="2012487"/>
    <lineage>
        <taxon>Bacteria</taxon>
        <taxon>Bacteria division TA06</taxon>
    </lineage>
</organism>
<dbReference type="PROSITE" id="PS51186">
    <property type="entry name" value="GNAT"/>
    <property type="match status" value="1"/>
</dbReference>
<dbReference type="CDD" id="cd04301">
    <property type="entry name" value="NAT_SF"/>
    <property type="match status" value="1"/>
</dbReference>
<feature type="domain" description="N-acetyltransferase" evidence="1">
    <location>
        <begin position="8"/>
        <end position="151"/>
    </location>
</feature>
<proteinExistence type="predicted"/>
<protein>
    <recommendedName>
        <fullName evidence="1">N-acetyltransferase domain-containing protein</fullName>
    </recommendedName>
</protein>
<dbReference type="EMBL" id="NJBO01000004">
    <property type="protein sequence ID" value="TKJ43499.1"/>
    <property type="molecule type" value="Genomic_DNA"/>
</dbReference>
<dbReference type="SUPFAM" id="SSF55729">
    <property type="entry name" value="Acyl-CoA N-acyltransferases (Nat)"/>
    <property type="match status" value="1"/>
</dbReference>
<dbReference type="PANTHER" id="PTHR43072">
    <property type="entry name" value="N-ACETYLTRANSFERASE"/>
    <property type="match status" value="1"/>
</dbReference>
<dbReference type="PANTHER" id="PTHR43072:SF60">
    <property type="entry name" value="L-2,4-DIAMINOBUTYRIC ACID ACETYLTRANSFERASE"/>
    <property type="match status" value="1"/>
</dbReference>
<evidence type="ECO:0000313" key="2">
    <source>
        <dbReference type="EMBL" id="TKJ43499.1"/>
    </source>
</evidence>
<dbReference type="Gene3D" id="3.40.630.30">
    <property type="match status" value="1"/>
</dbReference>
<evidence type="ECO:0000313" key="3">
    <source>
        <dbReference type="Proteomes" id="UP000317778"/>
    </source>
</evidence>
<accession>A0A532V8I6</accession>
<dbReference type="Pfam" id="PF00583">
    <property type="entry name" value="Acetyltransf_1"/>
    <property type="match status" value="1"/>
</dbReference>
<gene>
    <name evidence="2" type="ORF">CEE36_03970</name>
</gene>
<dbReference type="AlphaFoldDB" id="A0A532V8I6"/>
<reference evidence="2 3" key="1">
    <citation type="submission" date="2017-06" db="EMBL/GenBank/DDBJ databases">
        <title>Novel microbial phyla capable of carbon fixation and sulfur reduction in deep-sea sediments.</title>
        <authorList>
            <person name="Huang J."/>
            <person name="Baker B."/>
            <person name="Wang Y."/>
        </authorList>
    </citation>
    <scope>NUCLEOTIDE SEQUENCE [LARGE SCALE GENOMIC DNA]</scope>
    <source>
        <strain evidence="2">B3_TA06</strain>
    </source>
</reference>
<dbReference type="InterPro" id="IPR000182">
    <property type="entry name" value="GNAT_dom"/>
</dbReference>
<comment type="caution">
    <text evidence="2">The sequence shown here is derived from an EMBL/GenBank/DDBJ whole genome shotgun (WGS) entry which is preliminary data.</text>
</comment>
<dbReference type="GO" id="GO:0016747">
    <property type="term" value="F:acyltransferase activity, transferring groups other than amino-acyl groups"/>
    <property type="evidence" value="ECO:0007669"/>
    <property type="project" value="InterPro"/>
</dbReference>
<evidence type="ECO:0000259" key="1">
    <source>
        <dbReference type="PROSITE" id="PS51186"/>
    </source>
</evidence>